<protein>
    <submittedName>
        <fullName evidence="7">Choline/carnitine O-acyltransferase</fullName>
    </submittedName>
</protein>
<dbReference type="PANTHER" id="PTHR22589">
    <property type="entry name" value="CARNITINE O-ACYLTRANSFERASE"/>
    <property type="match status" value="1"/>
</dbReference>
<keyword evidence="3 5" id="KW-0012">Acyltransferase</keyword>
<accession>A0A9X2EC73</accession>
<feature type="active site" description="Proton acceptor" evidence="4">
    <location>
        <position position="320"/>
    </location>
</feature>
<evidence type="ECO:0000256" key="4">
    <source>
        <dbReference type="PIRSR" id="PIRSR600542-1"/>
    </source>
</evidence>
<dbReference type="Proteomes" id="UP001139157">
    <property type="component" value="Unassembled WGS sequence"/>
</dbReference>
<proteinExistence type="inferred from homology"/>
<feature type="domain" description="Choline/carnitine acyltransferase" evidence="6">
    <location>
        <begin position="15"/>
        <end position="591"/>
    </location>
</feature>
<evidence type="ECO:0000256" key="3">
    <source>
        <dbReference type="ARBA" id="ARBA00023315"/>
    </source>
</evidence>
<evidence type="ECO:0000256" key="1">
    <source>
        <dbReference type="ARBA" id="ARBA00005232"/>
    </source>
</evidence>
<evidence type="ECO:0000256" key="2">
    <source>
        <dbReference type="ARBA" id="ARBA00022679"/>
    </source>
</evidence>
<dbReference type="Gene3D" id="3.30.559.70">
    <property type="entry name" value="Choline/Carnitine o-acyltransferase, domain 2"/>
    <property type="match status" value="1"/>
</dbReference>
<dbReference type="Gene3D" id="3.30.559.10">
    <property type="entry name" value="Chloramphenicol acetyltransferase-like domain"/>
    <property type="match status" value="1"/>
</dbReference>
<comment type="similarity">
    <text evidence="1 5">Belongs to the carnitine/choline acetyltransferase family.</text>
</comment>
<gene>
    <name evidence="7" type="ORF">NDR86_18805</name>
</gene>
<dbReference type="Pfam" id="PF00755">
    <property type="entry name" value="Carn_acyltransf"/>
    <property type="match status" value="1"/>
</dbReference>
<reference evidence="7" key="1">
    <citation type="submission" date="2022-06" db="EMBL/GenBank/DDBJ databases">
        <title>Novel species in genus nocardia.</title>
        <authorList>
            <person name="Li F."/>
        </authorList>
    </citation>
    <scope>NUCLEOTIDE SEQUENCE</scope>
    <source>
        <strain evidence="7">CDC141</strain>
    </source>
</reference>
<organism evidence="7 8">
    <name type="scientific">Nocardia pulmonis</name>
    <dbReference type="NCBI Taxonomy" id="2951408"/>
    <lineage>
        <taxon>Bacteria</taxon>
        <taxon>Bacillati</taxon>
        <taxon>Actinomycetota</taxon>
        <taxon>Actinomycetes</taxon>
        <taxon>Mycobacteriales</taxon>
        <taxon>Nocardiaceae</taxon>
        <taxon>Nocardia</taxon>
    </lineage>
</organism>
<evidence type="ECO:0000256" key="5">
    <source>
        <dbReference type="RuleBase" id="RU003801"/>
    </source>
</evidence>
<evidence type="ECO:0000313" key="7">
    <source>
        <dbReference type="EMBL" id="MCM6775528.1"/>
    </source>
</evidence>
<dbReference type="InterPro" id="IPR000542">
    <property type="entry name" value="Carn_acyl_trans"/>
</dbReference>
<sequence length="605" mass="66561">MTDRTFAFDDQLPRVPLPSLEDSCARFLQWCAPLLTEAEYAETEAALADLKRPDGPGRKLHADLRRFDATPGVTSWLDEFWPARYLGRRDRIALNANFFFLFRDDTALARSTSEQQAERAAAIVSAAVNYKLLLDDEAIPPVTQRGQHLSMAQNKYLFSETRIPGDPQDTVRVPYSEEWPGPSRARHIVVFHRGNMFRMDVIGPNGVPYTPGDLADGLRAVLKAGARRASTETSVGHLTTLARAQWAGVRSALRTEPANVTAFDTIETALFCVCLEDFAPRDTLHACDQLLHGDSANRWFDKAVSFVVFADGRAGINVEHCGLDGTTILSFVDTLLETPVSEHAERSGAQPQGLPAIEPIEFVLDELVRAEISSAAAAFAQFAADNATAIVSFEDFGTRRAKALGISPDAFAQLSYQLAHRRSKGLTGATYESIATRQLRGGRTEAMRVVTPQIVEFVATMGDPAADTATRLARARAAADAHVTRAKECQRGDAPEQHLWELQLIQRRRGEQLDATEPMPFYDSPGWRITRDDYLSTSSAPSVNVQYFGFGCTSRKCIGVAYVLLPDRWNIYLATPTEVADQMHEFAAQLRVAVGELAELLASAG</sequence>
<evidence type="ECO:0000313" key="8">
    <source>
        <dbReference type="Proteomes" id="UP001139157"/>
    </source>
</evidence>
<dbReference type="EMBL" id="JAMRXG010000007">
    <property type="protein sequence ID" value="MCM6775528.1"/>
    <property type="molecule type" value="Genomic_DNA"/>
</dbReference>
<name>A0A9X2EC73_9NOCA</name>
<comment type="caution">
    <text evidence="7">The sequence shown here is derived from an EMBL/GenBank/DDBJ whole genome shotgun (WGS) entry which is preliminary data.</text>
</comment>
<keyword evidence="8" id="KW-1185">Reference proteome</keyword>
<evidence type="ECO:0000259" key="6">
    <source>
        <dbReference type="Pfam" id="PF00755"/>
    </source>
</evidence>
<dbReference type="RefSeq" id="WP_251913775.1">
    <property type="nucleotide sequence ID" value="NZ_JAMRXG010000007.1"/>
</dbReference>
<dbReference type="InterPro" id="IPR023213">
    <property type="entry name" value="CAT-like_dom_sf"/>
</dbReference>
<dbReference type="GO" id="GO:0016746">
    <property type="term" value="F:acyltransferase activity"/>
    <property type="evidence" value="ECO:0007669"/>
    <property type="project" value="UniProtKB-KW"/>
</dbReference>
<dbReference type="InterPro" id="IPR042231">
    <property type="entry name" value="Cho/carn_acyl_trans_2"/>
</dbReference>
<dbReference type="InterPro" id="IPR039551">
    <property type="entry name" value="Cho/carn_acyl_trans"/>
</dbReference>
<dbReference type="SUPFAM" id="SSF52777">
    <property type="entry name" value="CoA-dependent acyltransferases"/>
    <property type="match status" value="2"/>
</dbReference>
<keyword evidence="2 5" id="KW-0808">Transferase</keyword>
<dbReference type="PROSITE" id="PS00440">
    <property type="entry name" value="ACYLTRANSF_C_2"/>
    <property type="match status" value="1"/>
</dbReference>
<dbReference type="AlphaFoldDB" id="A0A9X2EC73"/>